<evidence type="ECO:0000256" key="4">
    <source>
        <dbReference type="ARBA" id="ARBA00023136"/>
    </source>
</evidence>
<dbReference type="STRING" id="2094558.A0A314UWT0"/>
<keyword evidence="6" id="KW-0808">Transferase</keyword>
<dbReference type="GO" id="GO:0016301">
    <property type="term" value="F:kinase activity"/>
    <property type="evidence" value="ECO:0007669"/>
    <property type="project" value="UniProtKB-KW"/>
</dbReference>
<feature type="domain" description="CHASE" evidence="5">
    <location>
        <begin position="122"/>
        <end position="243"/>
    </location>
</feature>
<dbReference type="GO" id="GO:0007165">
    <property type="term" value="P:signal transduction"/>
    <property type="evidence" value="ECO:0007669"/>
    <property type="project" value="UniProtKB-ARBA"/>
</dbReference>
<dbReference type="InterPro" id="IPR042240">
    <property type="entry name" value="CHASE_sf"/>
</dbReference>
<dbReference type="Gene3D" id="6.10.250.1190">
    <property type="match status" value="1"/>
</dbReference>
<dbReference type="GO" id="GO:0016020">
    <property type="term" value="C:membrane"/>
    <property type="evidence" value="ECO:0007669"/>
    <property type="project" value="UniProtKB-SubCell"/>
</dbReference>
<dbReference type="EMBL" id="PJQY01002907">
    <property type="protein sequence ID" value="PQM41871.1"/>
    <property type="molecule type" value="Genomic_DNA"/>
</dbReference>
<protein>
    <submittedName>
        <fullName evidence="6">Histidine kinase 2-like protein</fullName>
    </submittedName>
</protein>
<name>A0A314UWT0_PRUYE</name>
<evidence type="ECO:0000256" key="3">
    <source>
        <dbReference type="ARBA" id="ARBA00022989"/>
    </source>
</evidence>
<comment type="subcellular location">
    <subcellularLocation>
        <location evidence="1">Membrane</location>
    </subcellularLocation>
</comment>
<gene>
    <name evidence="6" type="ORF">Pyn_37517</name>
</gene>
<proteinExistence type="predicted"/>
<dbReference type="Pfam" id="PF03924">
    <property type="entry name" value="CHASE"/>
    <property type="match status" value="1"/>
</dbReference>
<dbReference type="AlphaFoldDB" id="A0A314UWT0"/>
<dbReference type="PROSITE" id="PS50839">
    <property type="entry name" value="CHASE"/>
    <property type="match status" value="1"/>
</dbReference>
<dbReference type="Proteomes" id="UP000250321">
    <property type="component" value="Unassembled WGS sequence"/>
</dbReference>
<keyword evidence="2" id="KW-0812">Transmembrane</keyword>
<evidence type="ECO:0000256" key="2">
    <source>
        <dbReference type="ARBA" id="ARBA00022692"/>
    </source>
</evidence>
<dbReference type="OrthoDB" id="303614at2759"/>
<accession>A0A314UWT0</accession>
<evidence type="ECO:0000256" key="1">
    <source>
        <dbReference type="ARBA" id="ARBA00004370"/>
    </source>
</evidence>
<keyword evidence="4" id="KW-0472">Membrane</keyword>
<dbReference type="InterPro" id="IPR006189">
    <property type="entry name" value="CHASE_dom"/>
</dbReference>
<keyword evidence="3" id="KW-1133">Transmembrane helix</keyword>
<sequence>MMLSDDITCALKVLCSDSQEFQKRHKWVTENVEARDQCLVQDENIPREVHLSLLEDKSVSCTPQSTISANRICEKKNFGSGVQVECAKDDSQMLCIMDQFNVSLNHVHALAILVSTFHHGKHPSAIDQKTFGEYTERTAFERPLTSGVAYALKVTHAEREQFEKEHGWTIKKMETEDQTLVQDFLPESLAPAPIQDEYAPVIFSQETVSHIVSIDMMSGKEDRENILRARATAKGVLTSPLSY</sequence>
<dbReference type="Gene3D" id="3.30.450.350">
    <property type="entry name" value="CHASE domain"/>
    <property type="match status" value="1"/>
</dbReference>
<reference evidence="6 7" key="1">
    <citation type="submission" date="2018-02" db="EMBL/GenBank/DDBJ databases">
        <title>Draft genome of wild Prunus yedoensis var. nudiflora.</title>
        <authorList>
            <person name="Baek S."/>
            <person name="Kim J.-H."/>
            <person name="Choi K."/>
            <person name="Kim G.-B."/>
            <person name="Cho A."/>
            <person name="Jang H."/>
            <person name="Shin C.-H."/>
            <person name="Yu H.-J."/>
            <person name="Mun J.-H."/>
        </authorList>
    </citation>
    <scope>NUCLEOTIDE SEQUENCE [LARGE SCALE GENOMIC DNA]</scope>
    <source>
        <strain evidence="7">cv. Jeju island</strain>
        <tissue evidence="6">Leaf</tissue>
    </source>
</reference>
<evidence type="ECO:0000313" key="6">
    <source>
        <dbReference type="EMBL" id="PQM41871.1"/>
    </source>
</evidence>
<comment type="caution">
    <text evidence="6">The sequence shown here is derived from an EMBL/GenBank/DDBJ whole genome shotgun (WGS) entry which is preliminary data.</text>
</comment>
<keyword evidence="7" id="KW-1185">Reference proteome</keyword>
<evidence type="ECO:0000259" key="5">
    <source>
        <dbReference type="PROSITE" id="PS50839"/>
    </source>
</evidence>
<organism evidence="6 7">
    <name type="scientific">Prunus yedoensis var. nudiflora</name>
    <dbReference type="NCBI Taxonomy" id="2094558"/>
    <lineage>
        <taxon>Eukaryota</taxon>
        <taxon>Viridiplantae</taxon>
        <taxon>Streptophyta</taxon>
        <taxon>Embryophyta</taxon>
        <taxon>Tracheophyta</taxon>
        <taxon>Spermatophyta</taxon>
        <taxon>Magnoliopsida</taxon>
        <taxon>eudicotyledons</taxon>
        <taxon>Gunneridae</taxon>
        <taxon>Pentapetalae</taxon>
        <taxon>rosids</taxon>
        <taxon>fabids</taxon>
        <taxon>Rosales</taxon>
        <taxon>Rosaceae</taxon>
        <taxon>Amygdaloideae</taxon>
        <taxon>Amygdaleae</taxon>
        <taxon>Prunus</taxon>
    </lineage>
</organism>
<keyword evidence="6" id="KW-0418">Kinase</keyword>
<evidence type="ECO:0000313" key="7">
    <source>
        <dbReference type="Proteomes" id="UP000250321"/>
    </source>
</evidence>